<feature type="non-terminal residue" evidence="1">
    <location>
        <position position="61"/>
    </location>
</feature>
<protein>
    <submittedName>
        <fullName evidence="1">Uncharacterized protein</fullName>
    </submittedName>
</protein>
<keyword evidence="2" id="KW-1185">Reference proteome</keyword>
<feature type="non-terminal residue" evidence="1">
    <location>
        <position position="1"/>
    </location>
</feature>
<reference evidence="1" key="1">
    <citation type="submission" date="2022-04" db="EMBL/GenBank/DDBJ databases">
        <title>Genome of the entomopathogenic fungus Entomophthora muscae.</title>
        <authorList>
            <person name="Elya C."/>
            <person name="Lovett B.R."/>
            <person name="Lee E."/>
            <person name="Macias A.M."/>
            <person name="Hajek A.E."/>
            <person name="De Bivort B.L."/>
            <person name="Kasson M.T."/>
            <person name="De Fine Licht H.H."/>
            <person name="Stajich J.E."/>
        </authorList>
    </citation>
    <scope>NUCLEOTIDE SEQUENCE</scope>
    <source>
        <strain evidence="1">Berkeley</strain>
    </source>
</reference>
<sequence>WHKDYTKKDWGERFKMDFFVRAQNTLENQLASMEIKQPIVLESIINCLLEEDPFLTTNSQG</sequence>
<evidence type="ECO:0000313" key="2">
    <source>
        <dbReference type="Proteomes" id="UP001165960"/>
    </source>
</evidence>
<dbReference type="EMBL" id="QTSX02007066">
    <property type="protein sequence ID" value="KAJ9051895.1"/>
    <property type="molecule type" value="Genomic_DNA"/>
</dbReference>
<name>A0ACC2RPI2_9FUNG</name>
<proteinExistence type="predicted"/>
<dbReference type="Proteomes" id="UP001165960">
    <property type="component" value="Unassembled WGS sequence"/>
</dbReference>
<comment type="caution">
    <text evidence="1">The sequence shown here is derived from an EMBL/GenBank/DDBJ whole genome shotgun (WGS) entry which is preliminary data.</text>
</comment>
<organism evidence="1 2">
    <name type="scientific">Entomophthora muscae</name>
    <dbReference type="NCBI Taxonomy" id="34485"/>
    <lineage>
        <taxon>Eukaryota</taxon>
        <taxon>Fungi</taxon>
        <taxon>Fungi incertae sedis</taxon>
        <taxon>Zoopagomycota</taxon>
        <taxon>Entomophthoromycotina</taxon>
        <taxon>Entomophthoromycetes</taxon>
        <taxon>Entomophthorales</taxon>
        <taxon>Entomophthoraceae</taxon>
        <taxon>Entomophthora</taxon>
    </lineage>
</organism>
<gene>
    <name evidence="1" type="ORF">DSO57_1039484</name>
</gene>
<accession>A0ACC2RPI2</accession>
<evidence type="ECO:0000313" key="1">
    <source>
        <dbReference type="EMBL" id="KAJ9051895.1"/>
    </source>
</evidence>